<evidence type="ECO:0000313" key="2">
    <source>
        <dbReference type="EnsemblMetazoa" id="ENSAATROPP015747"/>
    </source>
</evidence>
<evidence type="ECO:0000256" key="1">
    <source>
        <dbReference type="SAM" id="MobiDB-lite"/>
    </source>
</evidence>
<dbReference type="EnsemblMetazoa" id="ENSAATROPT017799">
    <property type="protein sequence ID" value="ENSAATROPP015747"/>
    <property type="gene ID" value="ENSAATROPG014537"/>
</dbReference>
<sequence length="104" mass="10517">DAGGRGGDKRKHSVPLGLLGAEKCFPGERSGFSSYDASSRSPTASRRPRVASSSTVVQIGGGKKEVFRKALHSTVSTTGGGGLETGGARGRNGADGTRLSCPPT</sequence>
<dbReference type="Proteomes" id="UP000075880">
    <property type="component" value="Unassembled WGS sequence"/>
</dbReference>
<name>A0AAG5DWN0_ANOAO</name>
<reference evidence="2" key="1">
    <citation type="submission" date="2024-04" db="UniProtKB">
        <authorList>
            <consortium name="EnsemblMetazoa"/>
        </authorList>
    </citation>
    <scope>IDENTIFICATION</scope>
    <source>
        <strain evidence="2">EBRO</strain>
    </source>
</reference>
<feature type="compositionally biased region" description="Gly residues" evidence="1">
    <location>
        <begin position="78"/>
        <end position="90"/>
    </location>
</feature>
<protein>
    <submittedName>
        <fullName evidence="2">Uncharacterized protein</fullName>
    </submittedName>
</protein>
<feature type="compositionally biased region" description="Low complexity" evidence="1">
    <location>
        <begin position="37"/>
        <end position="57"/>
    </location>
</feature>
<dbReference type="AlphaFoldDB" id="A0AAG5DWN0"/>
<evidence type="ECO:0000313" key="3">
    <source>
        <dbReference type="Proteomes" id="UP000075880"/>
    </source>
</evidence>
<feature type="region of interest" description="Disordered" evidence="1">
    <location>
        <begin position="27"/>
        <end position="57"/>
    </location>
</feature>
<keyword evidence="3" id="KW-1185">Reference proteome</keyword>
<accession>A0AAG5DWN0</accession>
<proteinExistence type="predicted"/>
<organism evidence="2 3">
    <name type="scientific">Anopheles atroparvus</name>
    <name type="common">European mosquito</name>
    <dbReference type="NCBI Taxonomy" id="41427"/>
    <lineage>
        <taxon>Eukaryota</taxon>
        <taxon>Metazoa</taxon>
        <taxon>Ecdysozoa</taxon>
        <taxon>Arthropoda</taxon>
        <taxon>Hexapoda</taxon>
        <taxon>Insecta</taxon>
        <taxon>Pterygota</taxon>
        <taxon>Neoptera</taxon>
        <taxon>Endopterygota</taxon>
        <taxon>Diptera</taxon>
        <taxon>Nematocera</taxon>
        <taxon>Culicoidea</taxon>
        <taxon>Culicidae</taxon>
        <taxon>Anophelinae</taxon>
        <taxon>Anopheles</taxon>
    </lineage>
</organism>
<feature type="region of interest" description="Disordered" evidence="1">
    <location>
        <begin position="73"/>
        <end position="104"/>
    </location>
</feature>